<dbReference type="EMBL" id="LNZH02000099">
    <property type="protein sequence ID" value="OCB91227.1"/>
    <property type="molecule type" value="Genomic_DNA"/>
</dbReference>
<keyword evidence="1" id="KW-1133">Transmembrane helix</keyword>
<dbReference type="AlphaFoldDB" id="A0A9Q5I3W1"/>
<organism evidence="2 3">
    <name type="scientific">Sanghuangporus baumii</name>
    <name type="common">Phellinus baumii</name>
    <dbReference type="NCBI Taxonomy" id="108892"/>
    <lineage>
        <taxon>Eukaryota</taxon>
        <taxon>Fungi</taxon>
        <taxon>Dikarya</taxon>
        <taxon>Basidiomycota</taxon>
        <taxon>Agaricomycotina</taxon>
        <taxon>Agaricomycetes</taxon>
        <taxon>Hymenochaetales</taxon>
        <taxon>Hymenochaetaceae</taxon>
        <taxon>Sanghuangporus</taxon>
    </lineage>
</organism>
<keyword evidence="1" id="KW-0472">Membrane</keyword>
<evidence type="ECO:0000313" key="2">
    <source>
        <dbReference type="EMBL" id="OCB91227.1"/>
    </source>
</evidence>
<protein>
    <submittedName>
        <fullName evidence="2">Uncharacterized protein</fullName>
    </submittedName>
</protein>
<feature type="transmembrane region" description="Helical" evidence="1">
    <location>
        <begin position="51"/>
        <end position="74"/>
    </location>
</feature>
<feature type="transmembrane region" description="Helical" evidence="1">
    <location>
        <begin position="25"/>
        <end position="45"/>
    </location>
</feature>
<reference evidence="2" key="1">
    <citation type="submission" date="2016-06" db="EMBL/GenBank/DDBJ databases">
        <title>Draft Genome sequence of the fungus Inonotus baumii.</title>
        <authorList>
            <person name="Zhu H."/>
            <person name="Lin W."/>
        </authorList>
    </citation>
    <scope>NUCLEOTIDE SEQUENCE</scope>
    <source>
        <strain evidence="2">821</strain>
    </source>
</reference>
<gene>
    <name evidence="2" type="ORF">A7U60_g1514</name>
</gene>
<name>A0A9Q5I3W1_SANBA</name>
<sequence>MSTPSSSTAQGEEKKKMYKQPDQPLAALLWRLSLWISVTFGLSVMEPWEKLLVGLGFVRFIPQFISVSFARMRYYTCTSSGRIRPGLGLLHHIHVAALESVSFGSLEYQSYADIPTSASTFISFLLTYVCISIAIHGIL</sequence>
<dbReference type="OrthoDB" id="202672at2759"/>
<evidence type="ECO:0000256" key="1">
    <source>
        <dbReference type="SAM" id="Phobius"/>
    </source>
</evidence>
<evidence type="ECO:0000313" key="3">
    <source>
        <dbReference type="Proteomes" id="UP000757232"/>
    </source>
</evidence>
<keyword evidence="3" id="KW-1185">Reference proteome</keyword>
<keyword evidence="1" id="KW-0812">Transmembrane</keyword>
<feature type="transmembrane region" description="Helical" evidence="1">
    <location>
        <begin position="118"/>
        <end position="138"/>
    </location>
</feature>
<accession>A0A9Q5I3W1</accession>
<comment type="caution">
    <text evidence="2">The sequence shown here is derived from an EMBL/GenBank/DDBJ whole genome shotgun (WGS) entry which is preliminary data.</text>
</comment>
<dbReference type="Proteomes" id="UP000757232">
    <property type="component" value="Unassembled WGS sequence"/>
</dbReference>
<proteinExistence type="predicted"/>